<dbReference type="EMBL" id="CP009552">
    <property type="protein sequence ID" value="AIY89593.1"/>
    <property type="molecule type" value="Genomic_DNA"/>
</dbReference>
<accession>A0A0A7GCK9</accession>
<gene>
    <name evidence="2" type="ORF">GACE_0540</name>
</gene>
<dbReference type="Pfam" id="PF18446">
    <property type="entry name" value="DUF5611"/>
    <property type="match status" value="1"/>
</dbReference>
<reference evidence="2 3" key="1">
    <citation type="journal article" date="2015" name="Appl. Environ. Microbiol.">
        <title>The Geoglobus acetivorans genome: Fe(III) reduction, acetate utilization, autotrophic growth, and degradation of aromatic compounds in a hyperthermophilic archaeon.</title>
        <authorList>
            <person name="Mardanov A.V."/>
            <person name="Slododkina G.B."/>
            <person name="Slobodkin A.I."/>
            <person name="Beletsky A.V."/>
            <person name="Gavrilov S.N."/>
            <person name="Kublanov I.V."/>
            <person name="Bonch-Osmolovskaya E.A."/>
            <person name="Skryabin K.G."/>
            <person name="Ravin N.V."/>
        </authorList>
    </citation>
    <scope>NUCLEOTIDE SEQUENCE [LARGE SCALE GENOMIC DNA]</scope>
    <source>
        <strain evidence="2 3">SBH6</strain>
    </source>
</reference>
<protein>
    <submittedName>
        <fullName evidence="2">COG4004 family protein</fullName>
    </submittedName>
</protein>
<dbReference type="PIRSF" id="PIRSF022080">
    <property type="entry name" value="UCP022080"/>
    <property type="match status" value="1"/>
</dbReference>
<organism evidence="2 3">
    <name type="scientific">Geoglobus acetivorans</name>
    <dbReference type="NCBI Taxonomy" id="565033"/>
    <lineage>
        <taxon>Archaea</taxon>
        <taxon>Methanobacteriati</taxon>
        <taxon>Methanobacteriota</taxon>
        <taxon>Archaeoglobi</taxon>
        <taxon>Archaeoglobales</taxon>
        <taxon>Archaeoglobaceae</taxon>
        <taxon>Geoglobus</taxon>
    </lineage>
</organism>
<dbReference type="InterPro" id="IPR016800">
    <property type="entry name" value="UCP022080"/>
</dbReference>
<dbReference type="RefSeq" id="WP_048090956.1">
    <property type="nucleotide sequence ID" value="NZ_CP009552.1"/>
</dbReference>
<dbReference type="Proteomes" id="UP000030624">
    <property type="component" value="Chromosome"/>
</dbReference>
<name>A0A0A7GCK9_GEOAI</name>
<evidence type="ECO:0000313" key="3">
    <source>
        <dbReference type="Proteomes" id="UP000030624"/>
    </source>
</evidence>
<dbReference type="HOGENOM" id="CLU_152346_1_0_2"/>
<proteinExistence type="predicted"/>
<dbReference type="Gene3D" id="3.30.310.190">
    <property type="match status" value="1"/>
</dbReference>
<dbReference type="STRING" id="565033.GACE_0540"/>
<dbReference type="eggNOG" id="arCOG04412">
    <property type="taxonomic scope" value="Archaea"/>
</dbReference>
<dbReference type="KEGG" id="gac:GACE_0540"/>
<evidence type="ECO:0000259" key="1">
    <source>
        <dbReference type="Pfam" id="PF18446"/>
    </source>
</evidence>
<dbReference type="AlphaFoldDB" id="A0A0A7GCK9"/>
<evidence type="ECO:0000313" key="2">
    <source>
        <dbReference type="EMBL" id="AIY89593.1"/>
    </source>
</evidence>
<dbReference type="GeneID" id="24797144"/>
<dbReference type="InterPro" id="IPR040713">
    <property type="entry name" value="DUF5611"/>
</dbReference>
<sequence>MREYRFKRGFKPTAERLEEMIIKHFGSFEKDGDVYVVRYKALEELRLWLEGKILKAETRTNPNVDNETAFETLRTYNRFLDELTGYTAKERKKHMMKDVEGS</sequence>
<feature type="domain" description="DUF5611" evidence="1">
    <location>
        <begin position="1"/>
        <end position="97"/>
    </location>
</feature>